<accession>A0ABS4EYB4</accession>
<comment type="catalytic activity">
    <reaction evidence="9 10">
        <text>Hydrolysis of proteins in presence of ATP.</text>
        <dbReference type="EC" id="3.4.21.53"/>
    </reaction>
</comment>
<keyword evidence="6 9" id="KW-0720">Serine protease</keyword>
<dbReference type="Gene3D" id="2.30.130.40">
    <property type="entry name" value="LON domain-like"/>
    <property type="match status" value="1"/>
</dbReference>
<proteinExistence type="evidence at transcript level"/>
<comment type="function">
    <text evidence="9">ATP-dependent serine protease that mediates the selective degradation of mutant and abnormal proteins as well as certain short-lived regulatory proteins. Required for cellular homeostasis and for survival from DNA damage and developmental changes induced by stress. Degrades polypeptides processively to yield small peptide fragments that are 5 to 10 amino acids long. Binds to DNA in a double-stranded, site-specific manner.</text>
</comment>
<dbReference type="EMBL" id="JAGGJZ010000001">
    <property type="protein sequence ID" value="MBP1888986.1"/>
    <property type="molecule type" value="Genomic_DNA"/>
</dbReference>
<feature type="domain" description="Lon N-terminal" evidence="14">
    <location>
        <begin position="7"/>
        <end position="200"/>
    </location>
</feature>
<dbReference type="SMART" id="SM00464">
    <property type="entry name" value="LON"/>
    <property type="match status" value="1"/>
</dbReference>
<comment type="induction">
    <text evidence="9">By heat shock.</text>
</comment>
<dbReference type="PANTHER" id="PTHR10046">
    <property type="entry name" value="ATP DEPENDENT LON PROTEASE FAMILY MEMBER"/>
    <property type="match status" value="1"/>
</dbReference>
<evidence type="ECO:0000256" key="9">
    <source>
        <dbReference type="HAMAP-Rule" id="MF_01973"/>
    </source>
</evidence>
<dbReference type="NCBIfam" id="TIGR00763">
    <property type="entry name" value="lon"/>
    <property type="match status" value="1"/>
</dbReference>
<dbReference type="InterPro" id="IPR014721">
    <property type="entry name" value="Ribsml_uS5_D2-typ_fold_subgr"/>
</dbReference>
<evidence type="ECO:0000256" key="8">
    <source>
        <dbReference type="ARBA" id="ARBA00023016"/>
    </source>
</evidence>
<comment type="subcellular location">
    <subcellularLocation>
        <location evidence="1 9">Cytoplasm</location>
    </subcellularLocation>
</comment>
<evidence type="ECO:0000259" key="14">
    <source>
        <dbReference type="PROSITE" id="PS51787"/>
    </source>
</evidence>
<dbReference type="SUPFAM" id="SSF88697">
    <property type="entry name" value="PUA domain-like"/>
    <property type="match status" value="1"/>
</dbReference>
<dbReference type="InterPro" id="IPR004815">
    <property type="entry name" value="Lon_bac/euk-typ"/>
</dbReference>
<dbReference type="GO" id="GO:0004252">
    <property type="term" value="F:serine-type endopeptidase activity"/>
    <property type="evidence" value="ECO:0007669"/>
    <property type="project" value="UniProtKB-EC"/>
</dbReference>
<keyword evidence="5 9" id="KW-0378">Hydrolase</keyword>
<name>A0ABS4EYB4_9CLOT</name>
<keyword evidence="3 9" id="KW-0645">Protease</keyword>
<dbReference type="Gene3D" id="1.20.5.5270">
    <property type="match status" value="1"/>
</dbReference>
<sequence>MTNENILPLIPLRGITIFPNMVTHFDVGREKSKIAVETAMKNGEKIFLAPQKNVEIDDPKKSDISKIGTICDIKQIIKLPDNIIRVLVEGKERAKIKKYQAKKSYLEVELERIKEEEIDNIEISAYIKSLKEMFIKFMKLTGENSKEVVKAVEFDDKVYEFVDMVSAVAITREDYRQELLEIVNFKKRIQRLLVMIEEEIQIIKIQKKIANKVKEKTDKNQKEYFLREQLKAIQEELGEDDDAKKEINKYEEKIKELKLPKEVLEKAEYELNRLKGSSASSSEEAVIKTYLDWILDMPWNKSSKDTINIKNAEKVLQRDHYGLNDVKERIVEYLAVKQMSNSMKGSILCLVGPPGVGKTSIAKSIAEAMNRKYSRIALGGMKDESEIRGHRKTYVGAIPGRIAYALKETQTNNPLILFDEIDKISSNYKGDPSDALLEVLDSEQNFNFRDNYLELPLDLSNVFFIATANSLDTIPRALLDRMEVIEVSGYTYEEKFQIAKRYLVPKALKEHNVSEESIKISDSAIKEIIEGYTLESGVRSLNRVIASIIRKAITEMLKKNKEKVSINSKKVESLLGKKVFNYERIDKDDKIGVVTGMAWTAYGGDTLPVEAMVMEGSGKLQLTGQLGDVMQESAKAAFTYVRANASKYGIDMDFYKNKDVHIHVPEGAVPKDGPSAGVTMVTALVSALSNKKVRHNVAMTGEITLTGRVLPIGGLKEKSLAAVRAGIDTIIIPKENEKDTEKIPASIKKGLKIVTAEQIDTVIDNAIMQ</sequence>
<dbReference type="Pfam" id="PF02190">
    <property type="entry name" value="LON_substr_bdg"/>
    <property type="match status" value="1"/>
</dbReference>
<dbReference type="InterPro" id="IPR020568">
    <property type="entry name" value="Ribosomal_Su5_D2-typ_SF"/>
</dbReference>
<comment type="subunit">
    <text evidence="9">Homohexamer. Organized in a ring with a central cavity.</text>
</comment>
<dbReference type="PROSITE" id="PS51787">
    <property type="entry name" value="LON_N"/>
    <property type="match status" value="1"/>
</dbReference>
<evidence type="ECO:0000256" key="6">
    <source>
        <dbReference type="ARBA" id="ARBA00022825"/>
    </source>
</evidence>
<feature type="coiled-coil region" evidence="12">
    <location>
        <begin position="233"/>
        <end position="267"/>
    </location>
</feature>
<keyword evidence="16" id="KW-1185">Reference proteome</keyword>
<comment type="caution">
    <text evidence="15">The sequence shown here is derived from an EMBL/GenBank/DDBJ whole genome shotgun (WGS) entry which is preliminary data.</text>
</comment>
<evidence type="ECO:0000256" key="4">
    <source>
        <dbReference type="ARBA" id="ARBA00022741"/>
    </source>
</evidence>
<evidence type="ECO:0000259" key="13">
    <source>
        <dbReference type="PROSITE" id="PS51786"/>
    </source>
</evidence>
<dbReference type="SUPFAM" id="SSF54211">
    <property type="entry name" value="Ribosomal protein S5 domain 2-like"/>
    <property type="match status" value="1"/>
</dbReference>
<evidence type="ECO:0000256" key="5">
    <source>
        <dbReference type="ARBA" id="ARBA00022801"/>
    </source>
</evidence>
<keyword evidence="4 9" id="KW-0547">Nucleotide-binding</keyword>
<dbReference type="InterPro" id="IPR054594">
    <property type="entry name" value="Lon_lid"/>
</dbReference>
<dbReference type="PROSITE" id="PS51786">
    <property type="entry name" value="LON_PROTEOLYTIC"/>
    <property type="match status" value="1"/>
</dbReference>
<feature type="active site" evidence="9 10">
    <location>
        <position position="718"/>
    </location>
</feature>
<dbReference type="GO" id="GO:0006508">
    <property type="term" value="P:proteolysis"/>
    <property type="evidence" value="ECO:0007669"/>
    <property type="project" value="UniProtKB-KW"/>
</dbReference>
<dbReference type="InterPro" id="IPR027417">
    <property type="entry name" value="P-loop_NTPase"/>
</dbReference>
<evidence type="ECO:0000313" key="15">
    <source>
        <dbReference type="EMBL" id="MBP1888986.1"/>
    </source>
</evidence>
<dbReference type="PIRSF" id="PIRSF001174">
    <property type="entry name" value="Lon_proteas"/>
    <property type="match status" value="1"/>
</dbReference>
<dbReference type="Proteomes" id="UP000783390">
    <property type="component" value="Unassembled WGS sequence"/>
</dbReference>
<dbReference type="InterPro" id="IPR027065">
    <property type="entry name" value="Lon_Prtase"/>
</dbReference>
<dbReference type="Pfam" id="PF00004">
    <property type="entry name" value="AAA"/>
    <property type="match status" value="1"/>
</dbReference>
<dbReference type="InterPro" id="IPR046336">
    <property type="entry name" value="Lon_prtase_N_sf"/>
</dbReference>
<comment type="similarity">
    <text evidence="9 10 11">Belongs to the peptidase S16 family.</text>
</comment>
<feature type="domain" description="Lon proteolytic" evidence="13">
    <location>
        <begin position="588"/>
        <end position="769"/>
    </location>
</feature>
<evidence type="ECO:0000256" key="3">
    <source>
        <dbReference type="ARBA" id="ARBA00022670"/>
    </source>
</evidence>
<dbReference type="InterPro" id="IPR003959">
    <property type="entry name" value="ATPase_AAA_core"/>
</dbReference>
<keyword evidence="12" id="KW-0175">Coiled coil</keyword>
<dbReference type="CDD" id="cd19500">
    <property type="entry name" value="RecA-like_Lon"/>
    <property type="match status" value="1"/>
</dbReference>
<dbReference type="HAMAP" id="MF_01973">
    <property type="entry name" value="lon_bact"/>
    <property type="match status" value="1"/>
</dbReference>
<feature type="binding site" evidence="9">
    <location>
        <begin position="352"/>
        <end position="359"/>
    </location>
    <ligand>
        <name>ATP</name>
        <dbReference type="ChEBI" id="CHEBI:30616"/>
    </ligand>
</feature>
<dbReference type="Gene3D" id="3.30.230.10">
    <property type="match status" value="1"/>
</dbReference>
<dbReference type="RefSeq" id="WP_209795699.1">
    <property type="nucleotide sequence ID" value="NZ_JAGGJZ010000001.1"/>
</dbReference>
<dbReference type="Gene3D" id="3.40.50.300">
    <property type="entry name" value="P-loop containing nucleotide triphosphate hydrolases"/>
    <property type="match status" value="1"/>
</dbReference>
<reference evidence="15 16" key="1">
    <citation type="submission" date="2021-03" db="EMBL/GenBank/DDBJ databases">
        <title>Genomic Encyclopedia of Type Strains, Phase IV (KMG-IV): sequencing the most valuable type-strain genomes for metagenomic binning, comparative biology and taxonomic classification.</title>
        <authorList>
            <person name="Goeker M."/>
        </authorList>
    </citation>
    <scope>NUCLEOTIDE SEQUENCE [LARGE SCALE GENOMIC DNA]</scope>
    <source>
        <strain evidence="15 16">DSM 3984</strain>
    </source>
</reference>
<dbReference type="Gene3D" id="1.20.58.1480">
    <property type="match status" value="1"/>
</dbReference>
<keyword evidence="7 9" id="KW-0067">ATP-binding</keyword>
<dbReference type="InterPro" id="IPR003593">
    <property type="entry name" value="AAA+_ATPase"/>
</dbReference>
<evidence type="ECO:0000256" key="11">
    <source>
        <dbReference type="RuleBase" id="RU000591"/>
    </source>
</evidence>
<keyword evidence="2 9" id="KW-0963">Cytoplasm</keyword>
<dbReference type="SMART" id="SM00382">
    <property type="entry name" value="AAA"/>
    <property type="match status" value="1"/>
</dbReference>
<evidence type="ECO:0000313" key="16">
    <source>
        <dbReference type="Proteomes" id="UP000783390"/>
    </source>
</evidence>
<evidence type="ECO:0000256" key="10">
    <source>
        <dbReference type="PROSITE-ProRule" id="PRU01122"/>
    </source>
</evidence>
<dbReference type="InterPro" id="IPR015947">
    <property type="entry name" value="PUA-like_sf"/>
</dbReference>
<dbReference type="Pfam" id="PF22667">
    <property type="entry name" value="Lon_lid"/>
    <property type="match status" value="1"/>
</dbReference>
<dbReference type="Pfam" id="PF05362">
    <property type="entry name" value="Lon_C"/>
    <property type="match status" value="1"/>
</dbReference>
<evidence type="ECO:0000256" key="12">
    <source>
        <dbReference type="SAM" id="Coils"/>
    </source>
</evidence>
<protein>
    <recommendedName>
        <fullName evidence="9">Lon protease</fullName>
        <ecNumber evidence="9">3.4.21.53</ecNumber>
    </recommendedName>
    <alternativeName>
        <fullName evidence="9">ATP-dependent protease La</fullName>
    </alternativeName>
</protein>
<dbReference type="InterPro" id="IPR008269">
    <property type="entry name" value="Lon_proteolytic"/>
</dbReference>
<dbReference type="EC" id="3.4.21.53" evidence="9"/>
<dbReference type="SUPFAM" id="SSF52540">
    <property type="entry name" value="P-loop containing nucleoside triphosphate hydrolases"/>
    <property type="match status" value="1"/>
</dbReference>
<dbReference type="Gene3D" id="1.10.8.60">
    <property type="match status" value="1"/>
</dbReference>
<dbReference type="InterPro" id="IPR027543">
    <property type="entry name" value="Lon_bac"/>
</dbReference>
<dbReference type="PROSITE" id="PS01046">
    <property type="entry name" value="LON_SER"/>
    <property type="match status" value="1"/>
</dbReference>
<dbReference type="InterPro" id="IPR003111">
    <property type="entry name" value="Lon_prtase_N"/>
</dbReference>
<keyword evidence="8 9" id="KW-0346">Stress response</keyword>
<dbReference type="PRINTS" id="PR00830">
    <property type="entry name" value="ENDOLAPTASE"/>
</dbReference>
<gene>
    <name evidence="9" type="primary">lon</name>
    <name evidence="15" type="ORF">J2Z53_000565</name>
</gene>
<organism evidence="15 16">
    <name type="scientific">Clostridium moniliforme</name>
    <dbReference type="NCBI Taxonomy" id="39489"/>
    <lineage>
        <taxon>Bacteria</taxon>
        <taxon>Bacillati</taxon>
        <taxon>Bacillota</taxon>
        <taxon>Clostridia</taxon>
        <taxon>Eubacteriales</taxon>
        <taxon>Clostridiaceae</taxon>
        <taxon>Clostridium</taxon>
    </lineage>
</organism>
<dbReference type="InterPro" id="IPR008268">
    <property type="entry name" value="Peptidase_S16_AS"/>
</dbReference>
<evidence type="ECO:0000256" key="2">
    <source>
        <dbReference type="ARBA" id="ARBA00022490"/>
    </source>
</evidence>
<feature type="active site" evidence="9 10">
    <location>
        <position position="675"/>
    </location>
</feature>
<evidence type="ECO:0000256" key="7">
    <source>
        <dbReference type="ARBA" id="ARBA00022840"/>
    </source>
</evidence>
<evidence type="ECO:0000256" key="1">
    <source>
        <dbReference type="ARBA" id="ARBA00004496"/>
    </source>
</evidence>